<dbReference type="Pfam" id="PF04488">
    <property type="entry name" value="Gly_transf_sug"/>
    <property type="match status" value="1"/>
</dbReference>
<keyword evidence="3" id="KW-1185">Reference proteome</keyword>
<dbReference type="PANTHER" id="PTHR46830">
    <property type="entry name" value="TRANSFERASE, PUTATIVE-RELATED"/>
    <property type="match status" value="1"/>
</dbReference>
<dbReference type="Proteomes" id="UP001642483">
    <property type="component" value="Unassembled WGS sequence"/>
</dbReference>
<proteinExistence type="predicted"/>
<keyword evidence="1" id="KW-0472">Membrane</keyword>
<comment type="caution">
    <text evidence="2">The sequence shown here is derived from an EMBL/GenBank/DDBJ whole genome shotgun (WGS) entry which is preliminary data.</text>
</comment>
<gene>
    <name evidence="2" type="ORF">CVLEPA_LOCUS31476</name>
</gene>
<dbReference type="SUPFAM" id="SSF53448">
    <property type="entry name" value="Nucleotide-diphospho-sugar transferases"/>
    <property type="match status" value="1"/>
</dbReference>
<dbReference type="PANTHER" id="PTHR46830:SF1">
    <property type="entry name" value="ALPHA-1,4-N-ACETYLGLUCOSAMINYLTRANSFERASE"/>
    <property type="match status" value="1"/>
</dbReference>
<accession>A0ABP0H1Z1</accession>
<evidence type="ECO:0000256" key="1">
    <source>
        <dbReference type="SAM" id="Phobius"/>
    </source>
</evidence>
<evidence type="ECO:0008006" key="4">
    <source>
        <dbReference type="Google" id="ProtNLM"/>
    </source>
</evidence>
<dbReference type="EMBL" id="CAWYQH010000174">
    <property type="protein sequence ID" value="CAK8698004.1"/>
    <property type="molecule type" value="Genomic_DNA"/>
</dbReference>
<feature type="transmembrane region" description="Helical" evidence="1">
    <location>
        <begin position="7"/>
        <end position="29"/>
    </location>
</feature>
<sequence length="363" mass="42022">MNRNKSILFIMAVAIAALVMLLVSTTGFWNNEYFAVYFKPTCFKPVDARGYKICDELPYTEINCGNSEVGRSSKRFLVPNEIVFIWFAKNKSFEYYNYLALRSVASIQNPNKIKVYYSSRLPSGKYWERTVVEIPCLEFIQIKEPSEVFGVEMPDVMRRTDLARMNVIIKSGGVYLDGDVITLKNFDSLRIYPTTLGRSTKFNVCVCVILAEKGSIFLKEFRKQFPYHFQMKRPAFFTTKYLGKFASTSFEVRIEESSINRPNPHVKEDGILSTTMDRIDISENYFLHIHPRRVIHSKFPACLKMEDDELRILDTVYGEAARIALFGSSDLIFKPGEKIFEMKEKRKLVTFPSIRDLIDSEND</sequence>
<keyword evidence="1" id="KW-1133">Transmembrane helix</keyword>
<evidence type="ECO:0000313" key="3">
    <source>
        <dbReference type="Proteomes" id="UP001642483"/>
    </source>
</evidence>
<evidence type="ECO:0000313" key="2">
    <source>
        <dbReference type="EMBL" id="CAK8698004.1"/>
    </source>
</evidence>
<protein>
    <recommendedName>
        <fullName evidence="4">Glycosyltransferase</fullName>
    </recommendedName>
</protein>
<dbReference type="Gene3D" id="3.90.550.20">
    <property type="match status" value="1"/>
</dbReference>
<keyword evidence="1" id="KW-0812">Transmembrane</keyword>
<organism evidence="2 3">
    <name type="scientific">Clavelina lepadiformis</name>
    <name type="common">Light-bulb sea squirt</name>
    <name type="synonym">Ascidia lepadiformis</name>
    <dbReference type="NCBI Taxonomy" id="159417"/>
    <lineage>
        <taxon>Eukaryota</taxon>
        <taxon>Metazoa</taxon>
        <taxon>Chordata</taxon>
        <taxon>Tunicata</taxon>
        <taxon>Ascidiacea</taxon>
        <taxon>Aplousobranchia</taxon>
        <taxon>Clavelinidae</taxon>
        <taxon>Clavelina</taxon>
    </lineage>
</organism>
<name>A0ABP0H1Z1_CLALP</name>
<reference evidence="2 3" key="1">
    <citation type="submission" date="2024-02" db="EMBL/GenBank/DDBJ databases">
        <authorList>
            <person name="Daric V."/>
            <person name="Darras S."/>
        </authorList>
    </citation>
    <scope>NUCLEOTIDE SEQUENCE [LARGE SCALE GENOMIC DNA]</scope>
</reference>
<dbReference type="InterPro" id="IPR029044">
    <property type="entry name" value="Nucleotide-diphossugar_trans"/>
</dbReference>
<dbReference type="InterPro" id="IPR007577">
    <property type="entry name" value="GlycoTrfase_DXD_sugar-bd_CS"/>
</dbReference>